<evidence type="ECO:0000256" key="1">
    <source>
        <dbReference type="SAM" id="MobiDB-lite"/>
    </source>
</evidence>
<feature type="region of interest" description="Disordered" evidence="1">
    <location>
        <begin position="87"/>
        <end position="585"/>
    </location>
</feature>
<feature type="compositionally biased region" description="Basic and acidic residues" evidence="1">
    <location>
        <begin position="161"/>
        <end position="198"/>
    </location>
</feature>
<feature type="compositionally biased region" description="Basic and acidic residues" evidence="1">
    <location>
        <begin position="206"/>
        <end position="240"/>
    </location>
</feature>
<evidence type="ECO:0000313" key="4">
    <source>
        <dbReference type="Proteomes" id="UP001056012"/>
    </source>
</evidence>
<dbReference type="EMBL" id="CP089277">
    <property type="protein sequence ID" value="USP78269.1"/>
    <property type="molecule type" value="Genomic_DNA"/>
</dbReference>
<feature type="compositionally biased region" description="Basic and acidic residues" evidence="1">
    <location>
        <begin position="555"/>
        <end position="572"/>
    </location>
</feature>
<dbReference type="PROSITE" id="PS50076">
    <property type="entry name" value="DNAJ_2"/>
    <property type="match status" value="1"/>
</dbReference>
<accession>A0A9Q8Z919</accession>
<gene>
    <name evidence="3" type="ORF">yc1106_05543</name>
</gene>
<dbReference type="InterPro" id="IPR018253">
    <property type="entry name" value="DnaJ_domain_CS"/>
</dbReference>
<dbReference type="Pfam" id="PF00226">
    <property type="entry name" value="DnaJ"/>
    <property type="match status" value="1"/>
</dbReference>
<dbReference type="SUPFAM" id="SSF46565">
    <property type="entry name" value="Chaperone J-domain"/>
    <property type="match status" value="1"/>
</dbReference>
<dbReference type="InterPro" id="IPR036869">
    <property type="entry name" value="J_dom_sf"/>
</dbReference>
<dbReference type="VEuPathDB" id="FungiDB:yc1106_05543"/>
<dbReference type="PRINTS" id="PR00625">
    <property type="entry name" value="JDOMAIN"/>
</dbReference>
<proteinExistence type="predicted"/>
<dbReference type="SMART" id="SM00271">
    <property type="entry name" value="DnaJ"/>
    <property type="match status" value="1"/>
</dbReference>
<feature type="domain" description="J" evidence="2">
    <location>
        <begin position="8"/>
        <end position="76"/>
    </location>
</feature>
<dbReference type="Gene3D" id="1.10.287.110">
    <property type="entry name" value="DnaJ domain"/>
    <property type="match status" value="1"/>
</dbReference>
<evidence type="ECO:0000259" key="2">
    <source>
        <dbReference type="PROSITE" id="PS50076"/>
    </source>
</evidence>
<reference evidence="3" key="1">
    <citation type="submission" date="2021-12" db="EMBL/GenBank/DDBJ databases">
        <title>Curvularia clavata genome.</title>
        <authorList>
            <person name="Cao Y."/>
        </authorList>
    </citation>
    <scope>NUCLEOTIDE SEQUENCE</scope>
    <source>
        <strain evidence="3">Yc1106</strain>
    </source>
</reference>
<dbReference type="InterPro" id="IPR001623">
    <property type="entry name" value="DnaJ_domain"/>
</dbReference>
<feature type="compositionally biased region" description="Polar residues" evidence="1">
    <location>
        <begin position="506"/>
        <end position="520"/>
    </location>
</feature>
<dbReference type="PROSITE" id="PS00636">
    <property type="entry name" value="DNAJ_1"/>
    <property type="match status" value="1"/>
</dbReference>
<feature type="compositionally biased region" description="Basic and acidic residues" evidence="1">
    <location>
        <begin position="289"/>
        <end position="327"/>
    </location>
</feature>
<feature type="compositionally biased region" description="Basic and acidic residues" evidence="1">
    <location>
        <begin position="366"/>
        <end position="375"/>
    </location>
</feature>
<keyword evidence="4" id="KW-1185">Reference proteome</keyword>
<feature type="compositionally biased region" description="Basic and acidic residues" evidence="1">
    <location>
        <begin position="334"/>
        <end position="344"/>
    </location>
</feature>
<dbReference type="PANTHER" id="PTHR24074">
    <property type="entry name" value="CO-CHAPERONE PROTEIN DJLA"/>
    <property type="match status" value="1"/>
</dbReference>
<evidence type="ECO:0000313" key="3">
    <source>
        <dbReference type="EMBL" id="USP78269.1"/>
    </source>
</evidence>
<feature type="compositionally biased region" description="Basic and acidic residues" evidence="1">
    <location>
        <begin position="128"/>
        <end position="147"/>
    </location>
</feature>
<dbReference type="Proteomes" id="UP001056012">
    <property type="component" value="Chromosome 4"/>
</dbReference>
<dbReference type="InterPro" id="IPR050817">
    <property type="entry name" value="DjlA_DnaK_co-chaperone"/>
</dbReference>
<dbReference type="CDD" id="cd06257">
    <property type="entry name" value="DnaJ"/>
    <property type="match status" value="1"/>
</dbReference>
<protein>
    <recommendedName>
        <fullName evidence="2">J domain-containing protein</fullName>
    </recommendedName>
</protein>
<organism evidence="3 4">
    <name type="scientific">Curvularia clavata</name>
    <dbReference type="NCBI Taxonomy" id="95742"/>
    <lineage>
        <taxon>Eukaryota</taxon>
        <taxon>Fungi</taxon>
        <taxon>Dikarya</taxon>
        <taxon>Ascomycota</taxon>
        <taxon>Pezizomycotina</taxon>
        <taxon>Dothideomycetes</taxon>
        <taxon>Pleosporomycetidae</taxon>
        <taxon>Pleosporales</taxon>
        <taxon>Pleosporineae</taxon>
        <taxon>Pleosporaceae</taxon>
        <taxon>Curvularia</taxon>
    </lineage>
</organism>
<sequence length="585" mass="67052">MDLDPAPDHYKALGLDRSATAAVIKATYRKLVLKCHPDKVTDPALKEQKQEEFHRIQQAYECLSDEEKRDHYHALLDLEKLRKEKAARQAAAPRDRTARFDVPTPGGASFTANGPSRYATEYRAPQSSRDDSRYQERERERERERSHHQTYTAKPTPAPRSSREKESSKSSRYAKEDRSRSDREKARSKDIRSERKFTSVESESSADEKARYESGYRIRTEEDARRKAAEERRSYEEARHTIPTAHKMSAQAEEALRYQHKSRVQVEEEMSRPMPARASSRDYYTSESRPSRRESSRAEPVRRSSARPSKDRPSMSRRDTDRSDRVIPEVVDWAEERRTEERRPPMFKHSVSSPIELARGIPQRSYTERIPRRTESSPPPPPAFHRSSTMPVHTSSSRRKESAAPRASGLRETTNAEQYASHERDAFPSVPPPQQTTPSSTKKVYYYPVSGGGVSVRPDEIPTGARHVTREPSRYQRSPSPIGKPPIGPNRPVEATATYKTVPRPSMSSRTDSYRTVSPTRGSEERGRSGRPKLYGEIRQTSFDQNDIHFSPRYGPEDVRWAPRSSEPDKGYSKPSLGRTATYVY</sequence>
<name>A0A9Q8Z919_CURCL</name>
<dbReference type="AlphaFoldDB" id="A0A9Q8Z919"/>
<dbReference type="OrthoDB" id="10250354at2759"/>
<feature type="compositionally biased region" description="Basic and acidic residues" evidence="1">
    <location>
        <begin position="87"/>
        <end position="99"/>
    </location>
</feature>